<protein>
    <recommendedName>
        <fullName evidence="2">Helix-turn-helix domain-containing protein</fullName>
    </recommendedName>
</protein>
<dbReference type="SUPFAM" id="SSF46955">
    <property type="entry name" value="Putative DNA-binding domain"/>
    <property type="match status" value="1"/>
</dbReference>
<evidence type="ECO:0008006" key="2">
    <source>
        <dbReference type="Google" id="ProtNLM"/>
    </source>
</evidence>
<organism evidence="1">
    <name type="scientific">bioreactor metagenome</name>
    <dbReference type="NCBI Taxonomy" id="1076179"/>
    <lineage>
        <taxon>unclassified sequences</taxon>
        <taxon>metagenomes</taxon>
        <taxon>ecological metagenomes</taxon>
    </lineage>
</organism>
<proteinExistence type="predicted"/>
<comment type="caution">
    <text evidence="1">The sequence shown here is derived from an EMBL/GenBank/DDBJ whole genome shotgun (WGS) entry which is preliminary data.</text>
</comment>
<dbReference type="EMBL" id="VSSQ01136773">
    <property type="protein sequence ID" value="MPN60910.1"/>
    <property type="molecule type" value="Genomic_DNA"/>
</dbReference>
<dbReference type="AlphaFoldDB" id="A0A645JCV9"/>
<gene>
    <name evidence="1" type="ORF">SDC9_208643</name>
</gene>
<accession>A0A645JCV9</accession>
<name>A0A645JCV9_9ZZZZ</name>
<reference evidence="1" key="1">
    <citation type="submission" date="2019-08" db="EMBL/GenBank/DDBJ databases">
        <authorList>
            <person name="Kucharzyk K."/>
            <person name="Murdoch R.W."/>
            <person name="Higgins S."/>
            <person name="Loffler F."/>
        </authorList>
    </citation>
    <scope>NUCLEOTIDE SEQUENCE</scope>
</reference>
<evidence type="ECO:0000313" key="1">
    <source>
        <dbReference type="EMBL" id="MPN60910.1"/>
    </source>
</evidence>
<dbReference type="InterPro" id="IPR009061">
    <property type="entry name" value="DNA-bd_dom_put_sf"/>
</dbReference>
<sequence length="80" mass="9399">MILPDTLFTKKEVMELLGISETTLWRWDAKYNYLHPVMVGAERRWRWKDISAIIEGKITDNTGSPIWSMEKNNNTGKESR</sequence>